<protein>
    <submittedName>
        <fullName evidence="2">Ig-like domain-containing protein</fullName>
    </submittedName>
</protein>
<sequence>EVARNDSTLLRVGLHEIPVEVDLLSRDQRQSANVTCSVKQDYAGFKNSSLVFLALKADESFQASDQEMVGVAIVLSISLPATVYVWRRTASPRLGIQRQHGAATDGRSADVPLAPTVYYYEENQTLPDRPPSVEETDANMANCSEEEQTAQGAVEFYVQ</sequence>
<evidence type="ECO:0000313" key="2">
    <source>
        <dbReference type="WBParaSite" id="maker-uti_cns_0002508-snap-gene-0.13-mRNA-1"/>
    </source>
</evidence>
<reference evidence="2" key="1">
    <citation type="submission" date="2016-11" db="UniProtKB">
        <authorList>
            <consortium name="WormBaseParasite"/>
        </authorList>
    </citation>
    <scope>IDENTIFICATION</scope>
</reference>
<keyword evidence="1" id="KW-1185">Reference proteome</keyword>
<dbReference type="AlphaFoldDB" id="A0A1I8GNA7"/>
<evidence type="ECO:0000313" key="1">
    <source>
        <dbReference type="Proteomes" id="UP000095280"/>
    </source>
</evidence>
<proteinExistence type="predicted"/>
<dbReference type="Proteomes" id="UP000095280">
    <property type="component" value="Unplaced"/>
</dbReference>
<name>A0A1I8GNA7_9PLAT</name>
<accession>A0A1I8GNA7</accession>
<dbReference type="WBParaSite" id="maker-uti_cns_0002508-snap-gene-0.13-mRNA-1">
    <property type="protein sequence ID" value="maker-uti_cns_0002508-snap-gene-0.13-mRNA-1"/>
    <property type="gene ID" value="maker-uti_cns_0002508-snap-gene-0.13"/>
</dbReference>
<organism evidence="1 2">
    <name type="scientific">Macrostomum lignano</name>
    <dbReference type="NCBI Taxonomy" id="282301"/>
    <lineage>
        <taxon>Eukaryota</taxon>
        <taxon>Metazoa</taxon>
        <taxon>Spiralia</taxon>
        <taxon>Lophotrochozoa</taxon>
        <taxon>Platyhelminthes</taxon>
        <taxon>Rhabditophora</taxon>
        <taxon>Macrostomorpha</taxon>
        <taxon>Macrostomida</taxon>
        <taxon>Macrostomidae</taxon>
        <taxon>Macrostomum</taxon>
    </lineage>
</organism>